<dbReference type="PANTHER" id="PTHR13806">
    <property type="entry name" value="FLOTILLIN-RELATED"/>
    <property type="match status" value="1"/>
</dbReference>
<dbReference type="InterPro" id="IPR036013">
    <property type="entry name" value="Band_7/SPFH_dom_sf"/>
</dbReference>
<accession>A0A2K1ZLC7</accession>
<sequence length="167" mass="18558">MEREGITQNSSGVFGGTCPGITNVGNNILARPPQLQAKEIGEARVLAASMIMEGFCKGAKEHKQEVFEKVQPDLNQFGLLIYDDNVKQLLDVPDCEYFPYLGQETQMEIGVKEREGKVQAKRRKLKAEVQKFENQQAAKVAEADAELTTTKAHWSKASRLAECLDSN</sequence>
<evidence type="ECO:0000313" key="5">
    <source>
        <dbReference type="Proteomes" id="UP000006729"/>
    </source>
</evidence>
<reference evidence="4 5" key="1">
    <citation type="journal article" date="2006" name="Science">
        <title>The genome of black cottonwood, Populus trichocarpa (Torr. &amp; Gray).</title>
        <authorList>
            <person name="Tuskan G.A."/>
            <person name="Difazio S."/>
            <person name="Jansson S."/>
            <person name="Bohlmann J."/>
            <person name="Grigoriev I."/>
            <person name="Hellsten U."/>
            <person name="Putnam N."/>
            <person name="Ralph S."/>
            <person name="Rombauts S."/>
            <person name="Salamov A."/>
            <person name="Schein J."/>
            <person name="Sterck L."/>
            <person name="Aerts A."/>
            <person name="Bhalerao R.R."/>
            <person name="Bhalerao R.P."/>
            <person name="Blaudez D."/>
            <person name="Boerjan W."/>
            <person name="Brun A."/>
            <person name="Brunner A."/>
            <person name="Busov V."/>
            <person name="Campbell M."/>
            <person name="Carlson J."/>
            <person name="Chalot M."/>
            <person name="Chapman J."/>
            <person name="Chen G.L."/>
            <person name="Cooper D."/>
            <person name="Coutinho P.M."/>
            <person name="Couturier J."/>
            <person name="Covert S."/>
            <person name="Cronk Q."/>
            <person name="Cunningham R."/>
            <person name="Davis J."/>
            <person name="Degroeve S."/>
            <person name="Dejardin A."/>
            <person name="Depamphilis C."/>
            <person name="Detter J."/>
            <person name="Dirks B."/>
            <person name="Dubchak I."/>
            <person name="Duplessis S."/>
            <person name="Ehlting J."/>
            <person name="Ellis B."/>
            <person name="Gendler K."/>
            <person name="Goodstein D."/>
            <person name="Gribskov M."/>
            <person name="Grimwood J."/>
            <person name="Groover A."/>
            <person name="Gunter L."/>
            <person name="Hamberger B."/>
            <person name="Heinze B."/>
            <person name="Helariutta Y."/>
            <person name="Henrissat B."/>
            <person name="Holligan D."/>
            <person name="Holt R."/>
            <person name="Huang W."/>
            <person name="Islam-Faridi N."/>
            <person name="Jones S."/>
            <person name="Jones-Rhoades M."/>
            <person name="Jorgensen R."/>
            <person name="Joshi C."/>
            <person name="Kangasjarvi J."/>
            <person name="Karlsson J."/>
            <person name="Kelleher C."/>
            <person name="Kirkpatrick R."/>
            <person name="Kirst M."/>
            <person name="Kohler A."/>
            <person name="Kalluri U."/>
            <person name="Larimer F."/>
            <person name="Leebens-Mack J."/>
            <person name="Leple J.C."/>
            <person name="Locascio P."/>
            <person name="Lou Y."/>
            <person name="Lucas S."/>
            <person name="Martin F."/>
            <person name="Montanini B."/>
            <person name="Napoli C."/>
            <person name="Nelson D.R."/>
            <person name="Nelson C."/>
            <person name="Nieminen K."/>
            <person name="Nilsson O."/>
            <person name="Pereda V."/>
            <person name="Peter G."/>
            <person name="Philippe R."/>
            <person name="Pilate G."/>
            <person name="Poliakov A."/>
            <person name="Razumovskaya J."/>
            <person name="Richardson P."/>
            <person name="Rinaldi C."/>
            <person name="Ritland K."/>
            <person name="Rouze P."/>
            <person name="Ryaboy D."/>
            <person name="Schmutz J."/>
            <person name="Schrader J."/>
            <person name="Segerman B."/>
            <person name="Shin H."/>
            <person name="Siddiqui A."/>
            <person name="Sterky F."/>
            <person name="Terry A."/>
            <person name="Tsai C.J."/>
            <person name="Uberbacher E."/>
            <person name="Unneberg P."/>
            <person name="Vahala J."/>
            <person name="Wall K."/>
            <person name="Wessler S."/>
            <person name="Yang G."/>
            <person name="Yin T."/>
            <person name="Douglas C."/>
            <person name="Marra M."/>
            <person name="Sandberg G."/>
            <person name="Van de Peer Y."/>
            <person name="Rokhsar D."/>
        </authorList>
    </citation>
    <scope>NUCLEOTIDE SEQUENCE [LARGE SCALE GENOMIC DNA]</scope>
    <source>
        <strain evidence="5">cv. Nisqually</strain>
    </source>
</reference>
<dbReference type="Proteomes" id="UP000006729">
    <property type="component" value="Chromosome 8"/>
</dbReference>
<keyword evidence="2" id="KW-1003">Cell membrane</keyword>
<dbReference type="AlphaFoldDB" id="A0A2K1ZLC7"/>
<evidence type="ECO:0000256" key="3">
    <source>
        <dbReference type="SAM" id="Coils"/>
    </source>
</evidence>
<dbReference type="Gene3D" id="3.30.479.30">
    <property type="entry name" value="Band 7 domain"/>
    <property type="match status" value="1"/>
</dbReference>
<evidence type="ECO:0000256" key="1">
    <source>
        <dbReference type="ARBA" id="ARBA00004308"/>
    </source>
</evidence>
<comment type="subcellular location">
    <subcellularLocation>
        <location evidence="2">Cell membrane</location>
        <topology evidence="2">Lipid-anchor</topology>
    </subcellularLocation>
    <subcellularLocation>
        <location evidence="2">Membrane</location>
        <location evidence="2">Caveola</location>
    </subcellularLocation>
    <subcellularLocation>
        <location evidence="1">Endomembrane system</location>
    </subcellularLocation>
</comment>
<keyword evidence="2" id="KW-0472">Membrane</keyword>
<dbReference type="PANTHER" id="PTHR13806:SF31">
    <property type="entry name" value="FLOTILLIN-LIKE PROTEIN 1-RELATED"/>
    <property type="match status" value="1"/>
</dbReference>
<feature type="coiled-coil region" evidence="3">
    <location>
        <begin position="115"/>
        <end position="142"/>
    </location>
</feature>
<proteinExistence type="inferred from homology"/>
<organism evidence="4 5">
    <name type="scientific">Populus trichocarpa</name>
    <name type="common">Western balsam poplar</name>
    <name type="synonym">Populus balsamifera subsp. trichocarpa</name>
    <dbReference type="NCBI Taxonomy" id="3694"/>
    <lineage>
        <taxon>Eukaryota</taxon>
        <taxon>Viridiplantae</taxon>
        <taxon>Streptophyta</taxon>
        <taxon>Embryophyta</taxon>
        <taxon>Tracheophyta</taxon>
        <taxon>Spermatophyta</taxon>
        <taxon>Magnoliopsida</taxon>
        <taxon>eudicotyledons</taxon>
        <taxon>Gunneridae</taxon>
        <taxon>Pentapetalae</taxon>
        <taxon>rosids</taxon>
        <taxon>fabids</taxon>
        <taxon>Malpighiales</taxon>
        <taxon>Salicaceae</taxon>
        <taxon>Saliceae</taxon>
        <taxon>Populus</taxon>
    </lineage>
</organism>
<name>A0A2K1ZLC7_POPTR</name>
<evidence type="ECO:0000313" key="4">
    <source>
        <dbReference type="EMBL" id="PNT26073.1"/>
    </source>
</evidence>
<dbReference type="GO" id="GO:0005901">
    <property type="term" value="C:caveola"/>
    <property type="evidence" value="ECO:0007669"/>
    <property type="project" value="UniProtKB-SubCell"/>
</dbReference>
<keyword evidence="3" id="KW-0175">Coiled coil</keyword>
<dbReference type="SUPFAM" id="SSF117892">
    <property type="entry name" value="Band 7/SPFH domain"/>
    <property type="match status" value="1"/>
</dbReference>
<keyword evidence="5" id="KW-1185">Reference proteome</keyword>
<evidence type="ECO:0000256" key="2">
    <source>
        <dbReference type="RuleBase" id="RU366054"/>
    </source>
</evidence>
<gene>
    <name evidence="4" type="ORF">POPTR_008G219400</name>
</gene>
<comment type="similarity">
    <text evidence="2">Belongs to the band 7/mec-2 family. Flotillin subfamily.</text>
</comment>
<protein>
    <recommendedName>
        <fullName evidence="2">Flotillin-like</fullName>
    </recommendedName>
</protein>
<dbReference type="InterPro" id="IPR027705">
    <property type="entry name" value="Flotillin_fam"/>
</dbReference>
<dbReference type="InParanoid" id="A0A2K1ZLC7"/>
<dbReference type="EMBL" id="CM009297">
    <property type="protein sequence ID" value="PNT26073.1"/>
    <property type="molecule type" value="Genomic_DNA"/>
</dbReference>
<dbReference type="GO" id="GO:0012505">
    <property type="term" value="C:endomembrane system"/>
    <property type="evidence" value="ECO:0007669"/>
    <property type="project" value="UniProtKB-SubCell"/>
</dbReference>
<dbReference type="STRING" id="3694.A0A2K1ZLC7"/>